<dbReference type="InterPro" id="IPR010699">
    <property type="entry name" value="DUF1275"/>
</dbReference>
<dbReference type="AlphaFoldDB" id="A0A840IST4"/>
<keyword evidence="1" id="KW-1133">Transmembrane helix</keyword>
<dbReference type="Proteomes" id="UP000581769">
    <property type="component" value="Unassembled WGS sequence"/>
</dbReference>
<feature type="transmembrane region" description="Helical" evidence="1">
    <location>
        <begin position="56"/>
        <end position="77"/>
    </location>
</feature>
<keyword evidence="1" id="KW-0472">Membrane</keyword>
<keyword evidence="1" id="KW-0812">Transmembrane</keyword>
<dbReference type="EMBL" id="JACHMG010000001">
    <property type="protein sequence ID" value="MBB4684883.1"/>
    <property type="molecule type" value="Genomic_DNA"/>
</dbReference>
<sequence>MKTKLDSEAVLSWVLSALAGMAGAVAYAHTSGYFVTFMTGNTERAVIGHFVGTSDVAFGGLGLIAAFLAGVVVASLLRRHVWRRHPHGASVLTTISLVGASVVELGINGWLGDEVTFTPVLFIAFGMGALNCSFVRGGEVSIPLSYVTGTVVKLGQGIERHLSGGSVFDWLGYALVYVSFAVGAAAGGLLDLVTTGAQMLAATTVACALVSVYTYVHLDRVPIPHQQNADRQPLRGGR</sequence>
<evidence type="ECO:0000256" key="1">
    <source>
        <dbReference type="SAM" id="Phobius"/>
    </source>
</evidence>
<dbReference type="Pfam" id="PF06912">
    <property type="entry name" value="DUF1275"/>
    <property type="match status" value="1"/>
</dbReference>
<name>A0A840IST4_9PSEU</name>
<feature type="transmembrane region" description="Helical" evidence="1">
    <location>
        <begin position="196"/>
        <end position="216"/>
    </location>
</feature>
<accession>A0A840IST4</accession>
<protein>
    <submittedName>
        <fullName evidence="2">Uncharacterized membrane protein YoaK (UPF0700 family)</fullName>
    </submittedName>
</protein>
<feature type="transmembrane region" description="Helical" evidence="1">
    <location>
        <begin position="170"/>
        <end position="190"/>
    </location>
</feature>
<proteinExistence type="predicted"/>
<dbReference type="RefSeq" id="WP_184779989.1">
    <property type="nucleotide sequence ID" value="NZ_JACHMG010000001.1"/>
</dbReference>
<reference evidence="2 3" key="1">
    <citation type="submission" date="2020-08" db="EMBL/GenBank/DDBJ databases">
        <title>Sequencing the genomes of 1000 actinobacteria strains.</title>
        <authorList>
            <person name="Klenk H.-P."/>
        </authorList>
    </citation>
    <scope>NUCLEOTIDE SEQUENCE [LARGE SCALE GENOMIC DNA]</scope>
    <source>
        <strain evidence="2 3">DSM 45859</strain>
    </source>
</reference>
<comment type="caution">
    <text evidence="2">The sequence shown here is derived from an EMBL/GenBank/DDBJ whole genome shotgun (WGS) entry which is preliminary data.</text>
</comment>
<evidence type="ECO:0000313" key="2">
    <source>
        <dbReference type="EMBL" id="MBB4684883.1"/>
    </source>
</evidence>
<organism evidence="2 3">
    <name type="scientific">Amycolatopsis jiangsuensis</name>
    <dbReference type="NCBI Taxonomy" id="1181879"/>
    <lineage>
        <taxon>Bacteria</taxon>
        <taxon>Bacillati</taxon>
        <taxon>Actinomycetota</taxon>
        <taxon>Actinomycetes</taxon>
        <taxon>Pseudonocardiales</taxon>
        <taxon>Pseudonocardiaceae</taxon>
        <taxon>Amycolatopsis</taxon>
    </lineage>
</organism>
<dbReference type="PANTHER" id="PTHR37314">
    <property type="entry name" value="SLR0142 PROTEIN"/>
    <property type="match status" value="1"/>
</dbReference>
<keyword evidence="3" id="KW-1185">Reference proteome</keyword>
<evidence type="ECO:0000313" key="3">
    <source>
        <dbReference type="Proteomes" id="UP000581769"/>
    </source>
</evidence>
<dbReference type="PANTHER" id="PTHR37314:SF4">
    <property type="entry name" value="UPF0700 TRANSMEMBRANE PROTEIN YOAK"/>
    <property type="match status" value="1"/>
</dbReference>
<feature type="transmembrane region" description="Helical" evidence="1">
    <location>
        <begin position="89"/>
        <end position="111"/>
    </location>
</feature>
<feature type="transmembrane region" description="Helical" evidence="1">
    <location>
        <begin position="117"/>
        <end position="135"/>
    </location>
</feature>
<gene>
    <name evidence="2" type="ORF">BJY18_002368</name>
</gene>